<dbReference type="InterPro" id="IPR005200">
    <property type="entry name" value="Endo-beta-glucanase"/>
</dbReference>
<keyword evidence="7" id="KW-0961">Cell wall biogenesis/degradation</keyword>
<keyword evidence="5" id="KW-0119">Carbohydrate metabolism</keyword>
<name>A0A8J3DII9_9BACT</name>
<keyword evidence="6" id="KW-0326">Glycosidase</keyword>
<reference evidence="10" key="2">
    <citation type="submission" date="2020-09" db="EMBL/GenBank/DDBJ databases">
        <authorList>
            <person name="Sun Q."/>
            <person name="Kim S."/>
        </authorList>
    </citation>
    <scope>NUCLEOTIDE SEQUENCE</scope>
    <source>
        <strain evidence="10">KCTC 12870</strain>
    </source>
</reference>
<dbReference type="InterPro" id="IPR040720">
    <property type="entry name" value="GH81_C"/>
</dbReference>
<comment type="catalytic activity">
    <reaction evidence="1">
        <text>Hydrolysis of (1-&gt;3)-beta-D-glucosidic linkages in (1-&gt;3)-beta-D-glucans.</text>
        <dbReference type="EC" id="3.2.1.39"/>
    </reaction>
</comment>
<dbReference type="PANTHER" id="PTHR31983:SF0">
    <property type="entry name" value="GLUCAN ENDO-1,3-BETA-D-GLUCOSIDASE 2"/>
    <property type="match status" value="1"/>
</dbReference>
<dbReference type="GO" id="GO:0071555">
    <property type="term" value="P:cell wall organization"/>
    <property type="evidence" value="ECO:0007669"/>
    <property type="project" value="UniProtKB-KW"/>
</dbReference>
<dbReference type="EMBL" id="BMXG01000011">
    <property type="protein sequence ID" value="GHC03505.1"/>
    <property type="molecule type" value="Genomic_DNA"/>
</dbReference>
<dbReference type="Pfam" id="PF17652">
    <property type="entry name" value="Glyco_hydro81C"/>
    <property type="match status" value="1"/>
</dbReference>
<dbReference type="InterPro" id="IPR008979">
    <property type="entry name" value="Galactose-bd-like_sf"/>
</dbReference>
<dbReference type="SUPFAM" id="SSF49785">
    <property type="entry name" value="Galactose-binding domain-like"/>
    <property type="match status" value="3"/>
</dbReference>
<feature type="domain" description="F5/8 type C" evidence="9">
    <location>
        <begin position="1468"/>
        <end position="1608"/>
    </location>
</feature>
<keyword evidence="8" id="KW-0624">Polysaccharide degradation</keyword>
<evidence type="ECO:0000256" key="8">
    <source>
        <dbReference type="ARBA" id="ARBA00023326"/>
    </source>
</evidence>
<feature type="domain" description="F5/8 type C" evidence="9">
    <location>
        <begin position="1610"/>
        <end position="1738"/>
    </location>
</feature>
<dbReference type="GO" id="GO:0000272">
    <property type="term" value="P:polysaccharide catabolic process"/>
    <property type="evidence" value="ECO:0007669"/>
    <property type="project" value="UniProtKB-KW"/>
</dbReference>
<evidence type="ECO:0000256" key="4">
    <source>
        <dbReference type="ARBA" id="ARBA00022801"/>
    </source>
</evidence>
<dbReference type="Gene3D" id="2.60.120.260">
    <property type="entry name" value="Galactose-binding domain-like"/>
    <property type="match status" value="3"/>
</dbReference>
<comment type="similarity">
    <text evidence="2">Belongs to the glycosyl hydrolase 81 family.</text>
</comment>
<dbReference type="GO" id="GO:0052861">
    <property type="term" value="F:endo-1,3(4)-beta-glucanase activity"/>
    <property type="evidence" value="ECO:0007669"/>
    <property type="project" value="InterPro"/>
</dbReference>
<sequence>MTAFALVQLSCVHAQQAVPVGAGSYAEYTPAHEDIVGGEDIGMVSSFLNRELYIHPSKAGEPVPTNDWWTDLIFNQYSGNMWAYPLSVQANAAGVNVYFPVEFSASGTDMLTEYPISVGGEVAIVLGPNDTILAGFEDAGWPVGWSTTGTAFGSGPVAGAVSGQSLVTNVNGVGLANSFHGGDGSIGVLTSPTFTVNAQYIHALVGGGNHPGTAEVRLVVDAATVRTATGNNSENMAWQTWDVSEYDGQDAYIEVVDNVTGGWGHIMADQIVMTNDDAPAVKFSTDFAPASAVALDWSDWHVTMRLEQNANAYYDVTMGHGLPYVWVEVTGVSPLLTIDASAIIRDSSGAVISLPYTGSMLSVEVQGRAFGIHTPDGTTFEDSNGDLLVDFNGLDSYLVISALPVWSDLISFDSNAYAIPRDTMMSWSYNASDGYVRTNWTVVAEALKGVNTTVLQGWIPHHYRETSNDLLFTGYSYITPRGKLKLSESNTAEIDFPFMGILPNLPPPSQIGGAHDYSPERMDFYLDQYAERTDYGGDTYWGGKSLTQFGDYMTIAGDLDSDNLAALKASLTTALTDWFTYDGVETEKYFARYDNYKALVGFNESYGSSQFTDHHFHYGYFTRAAALLGFQDPQFLADYGEMVKLVAKQYANWDRTDTNFPFLRTFDPWHGHSYAGGTSAGNGNNQESSSESIQSWCGLFLLGQAMSDSDMTAAGAMGYAIERLAIKEYWNDYHGNPAATNPVLGDGGVLSPNYGHELAGIVFDSGSAYATFFSGDPGWMYGIQWLPIQPGLAYMGEDPAFAKAQMNSMVQDRVPTMAGAARGVIRDYNLAPAQTEWHTGDTVGALEKFRGAIKLANDHNPTYTLALTGNPLYVNGQLSFTVEVDGSITLDPAIWSAATLANYPDLVPPAIGQPLDGWPLYDYLYVNYDYDASYLEDKWHFEVLNYQSGVDTEQAKKVIGDWGVGLGNVILGYIAHYDADMAAELMDEFYDDGHPIGISNDTSGLTYFYTHSLRSLGHIVYDRYTDIPTSQVFYNPATDVYSYAVYNPSDVEQTATVYSTTGVVIGSFPVPPRKVVQHKLDEVLSTVEITASNSSATVVPGSTVQFTAVGYDQYGATHPLTSVSWSVNTGGTISPSGLFSATTNADPVIVTVSADGEEQTYSFRTGDAPYLADIVIDPSFARIEAGATQAFSAQGLDQYGDDFALATLVWAVDGGGSIDANGAFTSNGTTGAYYVIADNGNASQTALFAVHPPLQNVAANKSAFASSENGAPGLAGLAVDVDGATRWESEHGNDDEWFYVDLGSSYDIKRIFIDWEGAFAGEYNLQVSDDATNWSTVLTVEKSNANDDDLTIESTGRYVRFQGITRGTGYGYSFYEFEVYGSLSVASIEGAQLFINPTDVDLLNGMSTDFDAYVFDVNWSGGESSQINWSADTGSIDGNGSYTATEIGGPFTVTADFTGVVDGGGTLDSTATVNVSGGGYFVNVAPTGVATASSEEDVGMEAILTNDESLSTRWSSVFNDDEHLTIDLGSPTFIDSVILRWEGAYGLDYHIQLSDDGVNYSNAVSVTNGDGGEDDLPVGASGRYVRMQGVTRATVWGYSLWEFEIYAQSSTPPLVNLAEGQTAIASSVDGTYIAAAAFDGNGGTRWSSSFNDAEWVYVDLGSVQAISRVILKWEGAYGEEYKIQASDDATSWTDLIEVVNGDGGEDDLTLSGSGRYVRMLGITRATPWGYSLWEFEVY</sequence>
<protein>
    <recommendedName>
        <fullName evidence="3">glucan endo-1,3-beta-D-glucosidase</fullName>
        <ecNumber evidence="3">3.2.1.39</ecNumber>
    </recommendedName>
</protein>
<dbReference type="PANTHER" id="PTHR31983">
    <property type="entry name" value="ENDO-1,3(4)-BETA-GLUCANASE 1"/>
    <property type="match status" value="1"/>
</dbReference>
<comment type="caution">
    <text evidence="10">The sequence shown here is derived from an EMBL/GenBank/DDBJ whole genome shotgun (WGS) entry which is preliminary data.</text>
</comment>
<evidence type="ECO:0000259" key="9">
    <source>
        <dbReference type="PROSITE" id="PS50022"/>
    </source>
</evidence>
<organism evidence="10 11">
    <name type="scientific">Cerasicoccus arenae</name>
    <dbReference type="NCBI Taxonomy" id="424488"/>
    <lineage>
        <taxon>Bacteria</taxon>
        <taxon>Pseudomonadati</taxon>
        <taxon>Verrucomicrobiota</taxon>
        <taxon>Opitutia</taxon>
        <taxon>Puniceicoccales</taxon>
        <taxon>Cerasicoccaceae</taxon>
        <taxon>Cerasicoccus</taxon>
    </lineage>
</organism>
<evidence type="ECO:0000256" key="1">
    <source>
        <dbReference type="ARBA" id="ARBA00000382"/>
    </source>
</evidence>
<gene>
    <name evidence="10" type="ORF">GCM10007047_20130</name>
</gene>
<evidence type="ECO:0000256" key="5">
    <source>
        <dbReference type="ARBA" id="ARBA00023277"/>
    </source>
</evidence>
<evidence type="ECO:0000256" key="2">
    <source>
        <dbReference type="ARBA" id="ARBA00010730"/>
    </source>
</evidence>
<dbReference type="InterPro" id="IPR000421">
    <property type="entry name" value="FA58C"/>
</dbReference>
<reference evidence="10" key="1">
    <citation type="journal article" date="2014" name="Int. J. Syst. Evol. Microbiol.">
        <title>Complete genome sequence of Corynebacterium casei LMG S-19264T (=DSM 44701T), isolated from a smear-ripened cheese.</title>
        <authorList>
            <consortium name="US DOE Joint Genome Institute (JGI-PGF)"/>
            <person name="Walter F."/>
            <person name="Albersmeier A."/>
            <person name="Kalinowski J."/>
            <person name="Ruckert C."/>
        </authorList>
    </citation>
    <scope>NUCLEOTIDE SEQUENCE</scope>
    <source>
        <strain evidence="10">KCTC 12870</strain>
    </source>
</reference>
<dbReference type="GO" id="GO:0042973">
    <property type="term" value="F:glucan endo-1,3-beta-D-glucosidase activity"/>
    <property type="evidence" value="ECO:0007669"/>
    <property type="project" value="UniProtKB-EC"/>
</dbReference>
<proteinExistence type="inferred from homology"/>
<dbReference type="PROSITE" id="PS52008">
    <property type="entry name" value="GH81"/>
    <property type="match status" value="1"/>
</dbReference>
<evidence type="ECO:0000313" key="10">
    <source>
        <dbReference type="EMBL" id="GHC03505.1"/>
    </source>
</evidence>
<dbReference type="Pfam" id="PF00754">
    <property type="entry name" value="F5_F8_type_C"/>
    <property type="match status" value="3"/>
</dbReference>
<dbReference type="Proteomes" id="UP000642829">
    <property type="component" value="Unassembled WGS sequence"/>
</dbReference>
<evidence type="ECO:0000256" key="7">
    <source>
        <dbReference type="ARBA" id="ARBA00023316"/>
    </source>
</evidence>
<keyword evidence="4" id="KW-0378">Hydrolase</keyword>
<keyword evidence="11" id="KW-1185">Reference proteome</keyword>
<dbReference type="EC" id="3.2.1.39" evidence="3"/>
<evidence type="ECO:0000313" key="11">
    <source>
        <dbReference type="Proteomes" id="UP000642829"/>
    </source>
</evidence>
<accession>A0A8J3DII9</accession>
<dbReference type="PROSITE" id="PS50022">
    <property type="entry name" value="FA58C_3"/>
    <property type="match status" value="3"/>
</dbReference>
<evidence type="ECO:0000256" key="6">
    <source>
        <dbReference type="ARBA" id="ARBA00023295"/>
    </source>
</evidence>
<feature type="domain" description="F5/8 type C" evidence="9">
    <location>
        <begin position="1242"/>
        <end position="1382"/>
    </location>
</feature>
<evidence type="ECO:0000256" key="3">
    <source>
        <dbReference type="ARBA" id="ARBA00012780"/>
    </source>
</evidence>